<keyword evidence="3" id="KW-0238">DNA-binding</keyword>
<dbReference type="Gene3D" id="3.90.220.20">
    <property type="entry name" value="DNA methylase specificity domains"/>
    <property type="match status" value="2"/>
</dbReference>
<name>C8W943_LANP1</name>
<sequence length="386" mass="42917">MTSKPQFVGERVRLTSFVSAAGKRNKGAKCTDVYSVTNSHGFVPSTEYFSKEVFSKELEAYRLVERGMLAYNPSRINVGSIALQESADRVVVSPLYVVFSVDTRHLAPGYLLRFLKSKPGLNQIAFRSSGTVRSNLKFDALSLLEMPLPSIDVQEKRLVVLSRLEKQIEARGEFIASLDTLVKSRFIEMFGDPIALNSNKKSRLDSFAKIITGNTPSRKKPEYYGDYIEWIKTDNITSTPVLTKAAESLSEDGASAGRIAPSGSVLMSCIAGSVKSIGKVAIADRPVAFNQQINAIIPADGILTEYLYWMLSLSKDYLCSDINMQLKGILNKTALSRKMFCVPPPSLQQEFATFVRQVDKLRVVAEEQKKKLQTLYDSLAQEYFAI</sequence>
<dbReference type="PANTHER" id="PTHR30408:SF12">
    <property type="entry name" value="TYPE I RESTRICTION ENZYME MJAVIII SPECIFICITY SUBUNIT"/>
    <property type="match status" value="1"/>
</dbReference>
<evidence type="ECO:0000313" key="6">
    <source>
        <dbReference type="Proteomes" id="UP000000960"/>
    </source>
</evidence>
<dbReference type="REBASE" id="21940">
    <property type="entry name" value="S2.ApaHSORF199P"/>
</dbReference>
<dbReference type="PANTHER" id="PTHR30408">
    <property type="entry name" value="TYPE-1 RESTRICTION ENZYME ECOKI SPECIFICITY PROTEIN"/>
    <property type="match status" value="1"/>
</dbReference>
<dbReference type="eggNOG" id="COG0732">
    <property type="taxonomic scope" value="Bacteria"/>
</dbReference>
<keyword evidence="2" id="KW-0680">Restriction system</keyword>
<protein>
    <submittedName>
        <fullName evidence="5">Restriction modification system DNA specificity domain protein</fullName>
    </submittedName>
</protein>
<dbReference type="EMBL" id="CP001721">
    <property type="protein sequence ID" value="ACV50631.1"/>
    <property type="molecule type" value="Genomic_DNA"/>
</dbReference>
<dbReference type="InterPro" id="IPR000055">
    <property type="entry name" value="Restrct_endonuc_typeI_TRD"/>
</dbReference>
<dbReference type="HOGENOM" id="CLU_021095_10_0_11"/>
<dbReference type="AlphaFoldDB" id="C8W943"/>
<comment type="similarity">
    <text evidence="1">Belongs to the type-I restriction system S methylase family.</text>
</comment>
<evidence type="ECO:0000256" key="1">
    <source>
        <dbReference type="ARBA" id="ARBA00010923"/>
    </source>
</evidence>
<keyword evidence="6" id="KW-1185">Reference proteome</keyword>
<dbReference type="InterPro" id="IPR052021">
    <property type="entry name" value="Type-I_RS_S_subunit"/>
</dbReference>
<dbReference type="GO" id="GO:0003677">
    <property type="term" value="F:DNA binding"/>
    <property type="evidence" value="ECO:0007669"/>
    <property type="project" value="UniProtKB-KW"/>
</dbReference>
<accession>C8W943</accession>
<dbReference type="Proteomes" id="UP000000960">
    <property type="component" value="Chromosome"/>
</dbReference>
<reference evidence="5 6" key="1">
    <citation type="journal article" date="2009" name="Stand. Genomic Sci.">
        <title>Complete genome sequence of Atopobium parvulum type strain (IPP 1246).</title>
        <authorList>
            <person name="Copeland A."/>
            <person name="Sikorski J."/>
            <person name="Lapidus A."/>
            <person name="Nolan M."/>
            <person name="Del Rio T.G."/>
            <person name="Lucas S."/>
            <person name="Chen F."/>
            <person name="Tice H."/>
            <person name="Pitluck S."/>
            <person name="Cheng J.F."/>
            <person name="Pukall R."/>
            <person name="Chertkov O."/>
            <person name="Brettin T."/>
            <person name="Han C."/>
            <person name="Detter J.C."/>
            <person name="Kuske C."/>
            <person name="Bruce D."/>
            <person name="Goodwin L."/>
            <person name="Ivanova N."/>
            <person name="Mavromatis K."/>
            <person name="Mikhailova N."/>
            <person name="Chen A."/>
            <person name="Palaniappan K."/>
            <person name="Chain P."/>
            <person name="Rohde M."/>
            <person name="Goker M."/>
            <person name="Bristow J."/>
            <person name="Eisen J.A."/>
            <person name="Markowitz V."/>
            <person name="Hugenholtz P."/>
            <person name="Kyrpides N.C."/>
            <person name="Klenk H.P."/>
            <person name="Detter J.C."/>
        </authorList>
    </citation>
    <scope>NUCLEOTIDE SEQUENCE [LARGE SCALE GENOMIC DNA]</scope>
    <source>
        <strain evidence="6">ATCC 33793 / DSM 20469 / CCUG 32760 / JCM 10300 / KCTC 3663 / VPI 0546 / 1246</strain>
    </source>
</reference>
<dbReference type="STRING" id="521095.Apar_0198"/>
<dbReference type="InterPro" id="IPR044946">
    <property type="entry name" value="Restrct_endonuc_typeI_TRD_sf"/>
</dbReference>
<dbReference type="OrthoDB" id="3176407at2"/>
<dbReference type="Pfam" id="PF01420">
    <property type="entry name" value="Methylase_S"/>
    <property type="match status" value="1"/>
</dbReference>
<organism evidence="5 6">
    <name type="scientific">Lancefieldella parvula (strain ATCC 33793 / DSM 20469 / CCUG 32760 / JCM 10300 / KCTC 3663 / VPI 0546 / 1246)</name>
    <name type="common">Atopobium parvulum</name>
    <dbReference type="NCBI Taxonomy" id="521095"/>
    <lineage>
        <taxon>Bacteria</taxon>
        <taxon>Bacillati</taxon>
        <taxon>Actinomycetota</taxon>
        <taxon>Coriobacteriia</taxon>
        <taxon>Coriobacteriales</taxon>
        <taxon>Atopobiaceae</taxon>
        <taxon>Lancefieldella</taxon>
    </lineage>
</organism>
<dbReference type="RefSeq" id="WP_012808291.1">
    <property type="nucleotide sequence ID" value="NC_013203.1"/>
</dbReference>
<gene>
    <name evidence="5" type="ordered locus">Apar_0198</name>
</gene>
<evidence type="ECO:0000313" key="5">
    <source>
        <dbReference type="EMBL" id="ACV50631.1"/>
    </source>
</evidence>
<evidence type="ECO:0000259" key="4">
    <source>
        <dbReference type="Pfam" id="PF01420"/>
    </source>
</evidence>
<dbReference type="KEGG" id="apv:Apar_0198"/>
<evidence type="ECO:0000256" key="2">
    <source>
        <dbReference type="ARBA" id="ARBA00022747"/>
    </source>
</evidence>
<evidence type="ECO:0000256" key="3">
    <source>
        <dbReference type="ARBA" id="ARBA00023125"/>
    </source>
</evidence>
<proteinExistence type="inferred from homology"/>
<feature type="domain" description="Type I restriction modification DNA specificity" evidence="4">
    <location>
        <begin position="200"/>
        <end position="370"/>
    </location>
</feature>
<dbReference type="SUPFAM" id="SSF116734">
    <property type="entry name" value="DNA methylase specificity domain"/>
    <property type="match status" value="2"/>
</dbReference>
<dbReference type="GO" id="GO:0009307">
    <property type="term" value="P:DNA restriction-modification system"/>
    <property type="evidence" value="ECO:0007669"/>
    <property type="project" value="UniProtKB-KW"/>
</dbReference>
<dbReference type="CDD" id="cd17293">
    <property type="entry name" value="RMtype1_S_Ppo21ORF8840P_TRD1-CR1_like"/>
    <property type="match status" value="1"/>
</dbReference>
<dbReference type="GeneID" id="84805737"/>